<protein>
    <submittedName>
        <fullName evidence="8">Aminoacyltransferase</fullName>
    </submittedName>
</protein>
<keyword evidence="6" id="KW-0961">Cell wall biogenesis/degradation</keyword>
<keyword evidence="4" id="KW-0573">Peptidoglycan synthesis</keyword>
<dbReference type="PROSITE" id="PS51191">
    <property type="entry name" value="FEMABX"/>
    <property type="match status" value="1"/>
</dbReference>
<dbReference type="GO" id="GO:0016755">
    <property type="term" value="F:aminoacyltransferase activity"/>
    <property type="evidence" value="ECO:0007669"/>
    <property type="project" value="InterPro"/>
</dbReference>
<evidence type="ECO:0000256" key="6">
    <source>
        <dbReference type="ARBA" id="ARBA00023316"/>
    </source>
</evidence>
<evidence type="ECO:0000256" key="1">
    <source>
        <dbReference type="ARBA" id="ARBA00009943"/>
    </source>
</evidence>
<dbReference type="SUPFAM" id="SSF55729">
    <property type="entry name" value="Acyl-CoA N-acyltransferases (Nat)"/>
    <property type="match status" value="2"/>
</dbReference>
<dbReference type="EMBL" id="RQZI01000002">
    <property type="protein sequence ID" value="RRC93558.1"/>
    <property type="molecule type" value="Genomic_DNA"/>
</dbReference>
<dbReference type="PANTHER" id="PTHR36174">
    <property type="entry name" value="LIPID II:GLYCINE GLYCYLTRANSFERASE"/>
    <property type="match status" value="1"/>
</dbReference>
<evidence type="ECO:0000256" key="7">
    <source>
        <dbReference type="SAM" id="Coils"/>
    </source>
</evidence>
<dbReference type="GO" id="GO:0009252">
    <property type="term" value="P:peptidoglycan biosynthetic process"/>
    <property type="evidence" value="ECO:0007669"/>
    <property type="project" value="UniProtKB-KW"/>
</dbReference>
<dbReference type="GO" id="GO:0071555">
    <property type="term" value="P:cell wall organization"/>
    <property type="evidence" value="ECO:0007669"/>
    <property type="project" value="UniProtKB-KW"/>
</dbReference>
<evidence type="ECO:0000313" key="9">
    <source>
        <dbReference type="Proteomes" id="UP000277597"/>
    </source>
</evidence>
<evidence type="ECO:0000256" key="5">
    <source>
        <dbReference type="ARBA" id="ARBA00023315"/>
    </source>
</evidence>
<dbReference type="Gene3D" id="3.40.630.30">
    <property type="match status" value="2"/>
</dbReference>
<comment type="similarity">
    <text evidence="1">Belongs to the FemABX family.</text>
</comment>
<keyword evidence="5 8" id="KW-0012">Acyltransferase</keyword>
<reference evidence="8 9" key="1">
    <citation type="submission" date="2018-11" db="EMBL/GenBank/DDBJ databases">
        <title>Genomes From Bacteria Associated with the Canine Oral Cavity: a Test Case for Automated Genome-Based Taxonomic Assignment.</title>
        <authorList>
            <person name="Coil D.A."/>
            <person name="Jospin G."/>
            <person name="Darling A.E."/>
            <person name="Wallis C."/>
            <person name="Davis I.J."/>
            <person name="Harris S."/>
            <person name="Eisen J.A."/>
            <person name="Holcombe L.J."/>
            <person name="O'Flynn C."/>
        </authorList>
    </citation>
    <scope>NUCLEOTIDE SEQUENCE [LARGE SCALE GENOMIC DNA]</scope>
    <source>
        <strain evidence="8 9">OH953</strain>
    </source>
</reference>
<dbReference type="AlphaFoldDB" id="A0A3P1S8R5"/>
<name>A0A3P1S8R5_STRSA</name>
<proteinExistence type="inferred from homology"/>
<dbReference type="InterPro" id="IPR003447">
    <property type="entry name" value="FEMABX"/>
</dbReference>
<keyword evidence="2 8" id="KW-0808">Transferase</keyword>
<dbReference type="Gene3D" id="1.20.58.90">
    <property type="match status" value="1"/>
</dbReference>
<evidence type="ECO:0000256" key="4">
    <source>
        <dbReference type="ARBA" id="ARBA00022984"/>
    </source>
</evidence>
<gene>
    <name evidence="8" type="ORF">EII39_03430</name>
</gene>
<dbReference type="Proteomes" id="UP000277597">
    <property type="component" value="Unassembled WGS sequence"/>
</dbReference>
<keyword evidence="3" id="KW-0133">Cell shape</keyword>
<keyword evidence="7" id="KW-0175">Coiled coil</keyword>
<evidence type="ECO:0000256" key="3">
    <source>
        <dbReference type="ARBA" id="ARBA00022960"/>
    </source>
</evidence>
<accession>A0A3P1S8R5</accession>
<dbReference type="InterPro" id="IPR016181">
    <property type="entry name" value="Acyl_CoA_acyltransferase"/>
</dbReference>
<organism evidence="8 9">
    <name type="scientific">Streptococcus sanguinis</name>
    <dbReference type="NCBI Taxonomy" id="1305"/>
    <lineage>
        <taxon>Bacteria</taxon>
        <taxon>Bacillati</taxon>
        <taxon>Bacillota</taxon>
        <taxon>Bacilli</taxon>
        <taxon>Lactobacillales</taxon>
        <taxon>Streptococcaceae</taxon>
        <taxon>Streptococcus</taxon>
    </lineage>
</organism>
<dbReference type="GO" id="GO:0008360">
    <property type="term" value="P:regulation of cell shape"/>
    <property type="evidence" value="ECO:0007669"/>
    <property type="project" value="UniProtKB-KW"/>
</dbReference>
<dbReference type="PANTHER" id="PTHR36174:SF1">
    <property type="entry name" value="LIPID II:GLYCINE GLYCYLTRANSFERASE"/>
    <property type="match status" value="1"/>
</dbReference>
<comment type="caution">
    <text evidence="8">The sequence shown here is derived from an EMBL/GenBank/DDBJ whole genome shotgun (WGS) entry which is preliminary data.</text>
</comment>
<evidence type="ECO:0000256" key="2">
    <source>
        <dbReference type="ARBA" id="ARBA00022679"/>
    </source>
</evidence>
<dbReference type="InterPro" id="IPR050644">
    <property type="entry name" value="PG_Glycine_Bridge_Synth"/>
</dbReference>
<feature type="coiled-coil region" evidence="7">
    <location>
        <begin position="242"/>
        <end position="295"/>
    </location>
</feature>
<evidence type="ECO:0000313" key="8">
    <source>
        <dbReference type="EMBL" id="RRC93558.1"/>
    </source>
</evidence>
<sequence>MGIRLMFSYKIGISAQEHDDFVTAHPQANLLQSSAWAQIKDNWANERLGFYKDDRLVAAASVLIKPLPLGMTMLYIPRGPIMDYGDKELLTFVLASLKKFAKEKKALFVKFDPSLFLAESKMGGELQDKAETVELIQKLQQAGAVWVGRTKSLDETIQPRLQANIHKEDFSEDLLSKSTRQAIRTARNKGIQIQFGGAELLDDFSALMKKTENRKNIHLRGKDYYQKLLDTYPEHSYITLSSIDLKARLEDLQAQLTKTVKEAEKFTEKTKPGKIENNQQEQKRLQEEIDFLQDKISQGAAVVPLSGTLVLEYGKTSENIYAGMDEEYRRYQPAIITWYETAKHAFERGADWQNMGGIENDLKGGLYSFKSKFNPTIEEFAGEFNLPTNPLYHLSNLAYTLRKKLRSKH</sequence>
<dbReference type="Pfam" id="PF02388">
    <property type="entry name" value="FemAB"/>
    <property type="match status" value="1"/>
</dbReference>